<comment type="caution">
    <text evidence="1">The sequence shown here is derived from an EMBL/GenBank/DDBJ whole genome shotgun (WGS) entry which is preliminary data.</text>
</comment>
<dbReference type="InParanoid" id="A0A409YGJ6"/>
<evidence type="ECO:0000313" key="2">
    <source>
        <dbReference type="Proteomes" id="UP000284842"/>
    </source>
</evidence>
<organism evidence="1 2">
    <name type="scientific">Panaeolus cyanescens</name>
    <dbReference type="NCBI Taxonomy" id="181874"/>
    <lineage>
        <taxon>Eukaryota</taxon>
        <taxon>Fungi</taxon>
        <taxon>Dikarya</taxon>
        <taxon>Basidiomycota</taxon>
        <taxon>Agaricomycotina</taxon>
        <taxon>Agaricomycetes</taxon>
        <taxon>Agaricomycetidae</taxon>
        <taxon>Agaricales</taxon>
        <taxon>Agaricineae</taxon>
        <taxon>Galeropsidaceae</taxon>
        <taxon>Panaeolus</taxon>
    </lineage>
</organism>
<protein>
    <recommendedName>
        <fullName evidence="3">F-box domain-containing protein</fullName>
    </recommendedName>
</protein>
<gene>
    <name evidence="1" type="ORF">CVT24_011397</name>
</gene>
<sequence length="449" mass="51056">MPTSIVLNASNQEPPAPFLPTEIVELIIDNLVPEGRHPRVAYDELTSCSLVCRTWLHACRRRIFSHVETPVYDGVRAIPGQPPNEDKLIEVLNRNPTLLGNVRQVTYNVYQQEGNEDASISILLRLPLVKRLSIHCARYTSFESANERGSNFRSLLMHYISTGNLSHLSVSKIDKLPMNDILSTPSLECLIVHDCGFRVDKRSSHHSPLKFLKIDGHKNMPWSIFQSCRELETLIIGKPAIADDCMVEDAFPNLKYLKLSTPHWDEQVAPVNQILAGVSHVEQMRIEISSVKCQFPKPFRIDIGGSSRSFWTFATMIRDMMSAIQGNNVLEELDIILHYQYRPRSIADEFTPTLDDWRMFTSILTDNPASFPFLRRLSLQILVSEELNWGCGKVNQEELAAFEGALRCMLQPIAHAPNISLKVKARVYNSLNYFFSPPSFETNSLFELD</sequence>
<dbReference type="AlphaFoldDB" id="A0A409YGJ6"/>
<dbReference type="Proteomes" id="UP000284842">
    <property type="component" value="Unassembled WGS sequence"/>
</dbReference>
<dbReference type="InterPro" id="IPR032675">
    <property type="entry name" value="LRR_dom_sf"/>
</dbReference>
<dbReference type="SUPFAM" id="SSF52047">
    <property type="entry name" value="RNI-like"/>
    <property type="match status" value="1"/>
</dbReference>
<keyword evidence="2" id="KW-1185">Reference proteome</keyword>
<name>A0A409YGJ6_9AGAR</name>
<dbReference type="Gene3D" id="3.80.10.10">
    <property type="entry name" value="Ribonuclease Inhibitor"/>
    <property type="match status" value="1"/>
</dbReference>
<dbReference type="EMBL" id="NHTK01001186">
    <property type="protein sequence ID" value="PPR02147.1"/>
    <property type="molecule type" value="Genomic_DNA"/>
</dbReference>
<dbReference type="OrthoDB" id="2869883at2759"/>
<reference evidence="1 2" key="1">
    <citation type="journal article" date="2018" name="Evol. Lett.">
        <title>Horizontal gene cluster transfer increased hallucinogenic mushroom diversity.</title>
        <authorList>
            <person name="Reynolds H.T."/>
            <person name="Vijayakumar V."/>
            <person name="Gluck-Thaler E."/>
            <person name="Korotkin H.B."/>
            <person name="Matheny P.B."/>
            <person name="Slot J.C."/>
        </authorList>
    </citation>
    <scope>NUCLEOTIDE SEQUENCE [LARGE SCALE GENOMIC DNA]</scope>
    <source>
        <strain evidence="1 2">2629</strain>
    </source>
</reference>
<evidence type="ECO:0000313" key="1">
    <source>
        <dbReference type="EMBL" id="PPR02147.1"/>
    </source>
</evidence>
<evidence type="ECO:0008006" key="3">
    <source>
        <dbReference type="Google" id="ProtNLM"/>
    </source>
</evidence>
<proteinExistence type="predicted"/>
<accession>A0A409YGJ6</accession>